<keyword evidence="6" id="KW-1185">Reference proteome</keyword>
<dbReference type="PANTHER" id="PTHR31183:SF2">
    <property type="entry name" value="TRICHOPLEIN KERATIN FILAMENT-BINDING PROTEIN"/>
    <property type="match status" value="1"/>
</dbReference>
<dbReference type="Proteomes" id="UP001152888">
    <property type="component" value="Unassembled WGS sequence"/>
</dbReference>
<comment type="subcellular location">
    <subcellularLocation>
        <location evidence="1">Cytoplasm</location>
        <location evidence="1">Cytoskeleton</location>
    </subcellularLocation>
</comment>
<feature type="coiled-coil region" evidence="4">
    <location>
        <begin position="391"/>
        <end position="494"/>
    </location>
</feature>
<dbReference type="EMBL" id="CAKOFQ010006852">
    <property type="protein sequence ID" value="CAH1977009.1"/>
    <property type="molecule type" value="Genomic_DNA"/>
</dbReference>
<gene>
    <name evidence="5" type="ORF">ACAOBT_LOCUS12412</name>
</gene>
<dbReference type="InterPro" id="IPR043596">
    <property type="entry name" value="CFAP53/TCHP"/>
</dbReference>
<evidence type="ECO:0000256" key="3">
    <source>
        <dbReference type="ARBA" id="ARBA00023212"/>
    </source>
</evidence>
<evidence type="ECO:0000313" key="5">
    <source>
        <dbReference type="EMBL" id="CAH1977009.1"/>
    </source>
</evidence>
<organism evidence="5 6">
    <name type="scientific">Acanthoscelides obtectus</name>
    <name type="common">Bean weevil</name>
    <name type="synonym">Bruchus obtectus</name>
    <dbReference type="NCBI Taxonomy" id="200917"/>
    <lineage>
        <taxon>Eukaryota</taxon>
        <taxon>Metazoa</taxon>
        <taxon>Ecdysozoa</taxon>
        <taxon>Arthropoda</taxon>
        <taxon>Hexapoda</taxon>
        <taxon>Insecta</taxon>
        <taxon>Pterygota</taxon>
        <taxon>Neoptera</taxon>
        <taxon>Endopterygota</taxon>
        <taxon>Coleoptera</taxon>
        <taxon>Polyphaga</taxon>
        <taxon>Cucujiformia</taxon>
        <taxon>Chrysomeloidea</taxon>
        <taxon>Chrysomelidae</taxon>
        <taxon>Bruchinae</taxon>
        <taxon>Bruchini</taxon>
        <taxon>Acanthoscelides</taxon>
    </lineage>
</organism>
<evidence type="ECO:0000313" key="6">
    <source>
        <dbReference type="Proteomes" id="UP001152888"/>
    </source>
</evidence>
<feature type="coiled-coil region" evidence="4">
    <location>
        <begin position="63"/>
        <end position="100"/>
    </location>
</feature>
<sequence>MQHPFMDVPTARGKLKMRMENQMVRKREREFQHDQMWNNATKYYEHWQQTNTKLDGWTSPRYYQDNNKLMEDIKKKREKEEQLEKRREKLRRLYEEDRKTYDIELMINKTKPKTPFSKVDSIPTEVLKEVNSELKLREQDRKRHEAELQLYHQWRKNNPIIRQYESKYRHRDLKLSWLDQQIEKRMQKEREEEEMKQLLKEKEEKFRKHEEEEQNFEKFVQERKQRLKECLELQMKELHEKEEAYKELKVEEIEENKQQLVLANLEEEYKKEERRRATIECALYNIKQHKMKLKQKAHEIQESLANEVMLINRLKQLELQDMLDSETKRMEVRESFDKYFAMTKEHQDLERRTEEHLKFLFDSEAKAVYEKQQEVWKMEEMLRANLFKKVMDTLKSQIEEKVARNKERQKQIEKDKIEMMRKIQEYNQEVDKLAKEEEAKKHTAKEMIDDDLRLKTLTKKHQENVRLKEINEQLDRIKKEEERLQEEILKMQRKYGPVKPPRSRLFF</sequence>
<evidence type="ECO:0000256" key="4">
    <source>
        <dbReference type="SAM" id="Coils"/>
    </source>
</evidence>
<accession>A0A9P0KLZ7</accession>
<dbReference type="GO" id="GO:0045095">
    <property type="term" value="C:keratin filament"/>
    <property type="evidence" value="ECO:0007669"/>
    <property type="project" value="TreeGrafter"/>
</dbReference>
<keyword evidence="2" id="KW-0963">Cytoplasm</keyword>
<keyword evidence="3" id="KW-0206">Cytoskeleton</keyword>
<reference evidence="5" key="1">
    <citation type="submission" date="2022-03" db="EMBL/GenBank/DDBJ databases">
        <authorList>
            <person name="Sayadi A."/>
        </authorList>
    </citation>
    <scope>NUCLEOTIDE SEQUENCE</scope>
</reference>
<dbReference type="AlphaFoldDB" id="A0A9P0KLZ7"/>
<feature type="coiled-coil region" evidence="4">
    <location>
        <begin position="178"/>
        <end position="282"/>
    </location>
</feature>
<evidence type="ECO:0008006" key="7">
    <source>
        <dbReference type="Google" id="ProtNLM"/>
    </source>
</evidence>
<dbReference type="GO" id="GO:0006915">
    <property type="term" value="P:apoptotic process"/>
    <property type="evidence" value="ECO:0007669"/>
    <property type="project" value="TreeGrafter"/>
</dbReference>
<dbReference type="PANTHER" id="PTHR31183">
    <property type="entry name" value="TRICHOPLEIN KERATIN FILAMENT-BINDING PROTEIN FAMILY MEMBER"/>
    <property type="match status" value="1"/>
</dbReference>
<name>A0A9P0KLZ7_ACAOB</name>
<evidence type="ECO:0000256" key="2">
    <source>
        <dbReference type="ARBA" id="ARBA00022490"/>
    </source>
</evidence>
<proteinExistence type="predicted"/>
<comment type="caution">
    <text evidence="5">The sequence shown here is derived from an EMBL/GenBank/DDBJ whole genome shotgun (WGS) entry which is preliminary data.</text>
</comment>
<keyword evidence="4" id="KW-0175">Coiled coil</keyword>
<evidence type="ECO:0000256" key="1">
    <source>
        <dbReference type="ARBA" id="ARBA00004245"/>
    </source>
</evidence>
<dbReference type="OrthoDB" id="6431598at2759"/>
<protein>
    <recommendedName>
        <fullName evidence="7">Trichoplein keratin filament-binding protein</fullName>
    </recommendedName>
</protein>